<keyword evidence="2" id="KW-1185">Reference proteome</keyword>
<evidence type="ECO:0000313" key="1">
    <source>
        <dbReference type="EMBL" id="MBS7811914.1"/>
    </source>
</evidence>
<dbReference type="EMBL" id="JAHCDA010000002">
    <property type="protein sequence ID" value="MBS7811914.1"/>
    <property type="molecule type" value="Genomic_DNA"/>
</dbReference>
<dbReference type="PANTHER" id="PTHR33986:SF15">
    <property type="entry name" value="MITOCHONDRIAL FISSION PROTEIN ELM1"/>
    <property type="match status" value="1"/>
</dbReference>
<accession>A0ABS5QEC1</accession>
<proteinExistence type="predicted"/>
<comment type="caution">
    <text evidence="1">The sequence shown here is derived from an EMBL/GenBank/DDBJ whole genome shotgun (WGS) entry which is preliminary data.</text>
</comment>
<evidence type="ECO:0000313" key="2">
    <source>
        <dbReference type="Proteomes" id="UP000766336"/>
    </source>
</evidence>
<dbReference type="InterPro" id="IPR009367">
    <property type="entry name" value="Elm1-like"/>
</dbReference>
<dbReference type="PANTHER" id="PTHR33986">
    <property type="entry name" value="OS02G0535700 PROTEIN"/>
    <property type="match status" value="1"/>
</dbReference>
<reference evidence="1 2" key="1">
    <citation type="submission" date="2021-05" db="EMBL/GenBank/DDBJ databases">
        <title>Roseococcus sp. XZZS9, whole genome shotgun sequencing project.</title>
        <authorList>
            <person name="Zhao G."/>
            <person name="Shen L."/>
        </authorList>
    </citation>
    <scope>NUCLEOTIDE SEQUENCE [LARGE SCALE GENOMIC DNA]</scope>
    <source>
        <strain evidence="1 2">XZZS9</strain>
    </source>
</reference>
<name>A0ABS5QEC1_9PROT</name>
<organism evidence="1 2">
    <name type="scientific">Roseococcus pinisoli</name>
    <dbReference type="NCBI Taxonomy" id="2835040"/>
    <lineage>
        <taxon>Bacteria</taxon>
        <taxon>Pseudomonadati</taxon>
        <taxon>Pseudomonadota</taxon>
        <taxon>Alphaproteobacteria</taxon>
        <taxon>Acetobacterales</taxon>
        <taxon>Roseomonadaceae</taxon>
        <taxon>Roseococcus</taxon>
    </lineage>
</organism>
<dbReference type="RefSeq" id="WP_213670557.1">
    <property type="nucleotide sequence ID" value="NZ_JAHCDA010000002.1"/>
</dbReference>
<sequence>MRVWVLEDPRAGTAAQALGIAERLGEPFRRIPLRFGPWAKVPWPWPSLAGQADRGEFVPPWPELVISAGRRAAPVARWLRARGARTVHAMRPGLGARDFDLLVIGAHDAPRPAPNLLVIQGAAHRLTPEALAAAPAGFPELAALPSPRVALVLGGPVRAENMTPEAAAAIARQAAGLGASVMATTSRRTGVTAAEAVAKSLTETPHHLHRWGGTRANPYLAMLALADRLVVTGDSISMLSEALMTTAPLLIADPGGLGPRHRAMADSLIEAGLAARLGEPLPPPRAALDETGRVVAEISARGLLR</sequence>
<protein>
    <submittedName>
        <fullName evidence="1">Mitochondrial fission ELM1 family protein</fullName>
    </submittedName>
</protein>
<dbReference type="Proteomes" id="UP000766336">
    <property type="component" value="Unassembled WGS sequence"/>
</dbReference>
<dbReference type="Pfam" id="PF06258">
    <property type="entry name" value="Mito_fiss_Elm1"/>
    <property type="match status" value="1"/>
</dbReference>
<gene>
    <name evidence="1" type="ORF">KHU32_13270</name>
</gene>